<dbReference type="Gene3D" id="3.30.565.10">
    <property type="entry name" value="Histidine kinase-like ATPase, C-terminal domain"/>
    <property type="match status" value="1"/>
</dbReference>
<feature type="domain" description="Histidine kinase" evidence="8">
    <location>
        <begin position="549"/>
        <end position="766"/>
    </location>
</feature>
<keyword evidence="6" id="KW-0175">Coiled coil</keyword>
<feature type="transmembrane region" description="Helical" evidence="7">
    <location>
        <begin position="48"/>
        <end position="69"/>
    </location>
</feature>
<dbReference type="Pfam" id="PF08447">
    <property type="entry name" value="PAS_3"/>
    <property type="match status" value="1"/>
</dbReference>
<keyword evidence="4" id="KW-0808">Transferase</keyword>
<dbReference type="InterPro" id="IPR035965">
    <property type="entry name" value="PAS-like_dom_sf"/>
</dbReference>
<dbReference type="InterPro" id="IPR003661">
    <property type="entry name" value="HisK_dim/P_dom"/>
</dbReference>
<dbReference type="PANTHER" id="PTHR43047">
    <property type="entry name" value="TWO-COMPONENT HISTIDINE PROTEIN KINASE"/>
    <property type="match status" value="1"/>
</dbReference>
<dbReference type="SMART" id="SM00387">
    <property type="entry name" value="HATPase_c"/>
    <property type="match status" value="1"/>
</dbReference>
<dbReference type="PROSITE" id="PS50109">
    <property type="entry name" value="HIS_KIN"/>
    <property type="match status" value="1"/>
</dbReference>
<feature type="coiled-coil region" evidence="6">
    <location>
        <begin position="487"/>
        <end position="535"/>
    </location>
</feature>
<dbReference type="Gene3D" id="3.30.450.20">
    <property type="entry name" value="PAS domain"/>
    <property type="match status" value="2"/>
</dbReference>
<keyword evidence="7" id="KW-0472">Membrane</keyword>
<dbReference type="Gene3D" id="1.10.287.130">
    <property type="match status" value="1"/>
</dbReference>
<keyword evidence="7" id="KW-0812">Transmembrane</keyword>
<dbReference type="SMART" id="SM00388">
    <property type="entry name" value="HisKA"/>
    <property type="match status" value="1"/>
</dbReference>
<dbReference type="AlphaFoldDB" id="A0A2T4VYC6"/>
<evidence type="ECO:0000313" key="11">
    <source>
        <dbReference type="Proteomes" id="UP000240811"/>
    </source>
</evidence>
<keyword evidence="3" id="KW-0597">Phosphoprotein</keyword>
<dbReference type="GO" id="GO:0005886">
    <property type="term" value="C:plasma membrane"/>
    <property type="evidence" value="ECO:0007669"/>
    <property type="project" value="TreeGrafter"/>
</dbReference>
<dbReference type="InterPro" id="IPR013655">
    <property type="entry name" value="PAS_fold_3"/>
</dbReference>
<dbReference type="PRINTS" id="PR00344">
    <property type="entry name" value="BCTRLSENSOR"/>
</dbReference>
<dbReference type="InterPro" id="IPR005467">
    <property type="entry name" value="His_kinase_dom"/>
</dbReference>
<evidence type="ECO:0000259" key="9">
    <source>
        <dbReference type="PROSITE" id="PS50113"/>
    </source>
</evidence>
<feature type="transmembrane region" description="Helical" evidence="7">
    <location>
        <begin position="215"/>
        <end position="234"/>
    </location>
</feature>
<dbReference type="PROSITE" id="PS50113">
    <property type="entry name" value="PAC"/>
    <property type="match status" value="1"/>
</dbReference>
<gene>
    <name evidence="10" type="ORF">C4617_03000</name>
</gene>
<keyword evidence="7" id="KW-1133">Transmembrane helix</keyword>
<dbReference type="GO" id="GO:0009927">
    <property type="term" value="F:histidine phosphotransfer kinase activity"/>
    <property type="evidence" value="ECO:0007669"/>
    <property type="project" value="TreeGrafter"/>
</dbReference>
<dbReference type="InterPro" id="IPR004358">
    <property type="entry name" value="Sig_transdc_His_kin-like_C"/>
</dbReference>
<dbReference type="SUPFAM" id="SSF55785">
    <property type="entry name" value="PYP-like sensor domain (PAS domain)"/>
    <property type="match status" value="2"/>
</dbReference>
<comment type="catalytic activity">
    <reaction evidence="1">
        <text>ATP + protein L-histidine = ADP + protein N-phospho-L-histidine.</text>
        <dbReference type="EC" id="2.7.13.3"/>
    </reaction>
</comment>
<sequence>MENVHNISANCELYYSKSRQKITLWLIQILLRMKELAQLVMSPSSLSFNHTISIISIVFIIFTAMFITIKVTTNYSRQEKTTIQTTLLLVKSIETIFEKNNVKFESSFRKESESILKKLIANEQFSAEDFILLTKPDGIVFASSVENSPYIGKKISEIMPENLYINDISDTIQISEYSFEQKPYYFSVIRPKNNNGLIVVANSQFPLLKLWREDVTSGVTLFSSVSSIILFILFSHYRQAKRAKDIDDILLEANICTETALSHGKCGIWNFNFINKKFHLSQSMYEILGIPYSNKALSFSAIIRLVHSEDKEIYDIARLVSKGESTQLDKIFRMLHYNGTYIWIRARAQVINTTSKGINIIGIAMDITEQYYLEKRYAEADQRLAEAIECTSEAFVLWDKHERLVMCNIHYQKAYGLPDHVLLPGTKRAIIKEAKTHPIIECYTSGPERSNAITKEIKLADSRWLQINEWKTQDGGTVSVETDITQLKRNQKKLRESERRLMATINDLSTSRQILERQKTELSIANSKYQAEKERAEMANKAKSEFLAKMSHELRTPLNAILGFSEIIKREIFGELGSVKYYEYAKDIHDSGKHLLNLIDDILEMSKIESEHIRIDKKNVDLTLIIEDCVRLISDNCKNRNINFEAKISRELMCTADESIIKQVLFHIISNSIKFTNYGGRIIVRASRIEKFIIITIADTGIGIPKSAIEKIGKPFEQLQDQYAYNKGGSGLGLAISDSLINLHGGKLKILSIEGKGTIVLISIPI</sequence>
<dbReference type="SMART" id="SM00086">
    <property type="entry name" value="PAC"/>
    <property type="match status" value="1"/>
</dbReference>
<dbReference type="GO" id="GO:0000155">
    <property type="term" value="F:phosphorelay sensor kinase activity"/>
    <property type="evidence" value="ECO:0007669"/>
    <property type="project" value="InterPro"/>
</dbReference>
<name>A0A2T4VYC6_9HYPH</name>
<dbReference type="EC" id="2.7.13.3" evidence="2"/>
<proteinExistence type="predicted"/>
<dbReference type="Proteomes" id="UP000240811">
    <property type="component" value="Unassembled WGS sequence"/>
</dbReference>
<reference evidence="11" key="1">
    <citation type="submission" date="2018-02" db="EMBL/GenBank/DDBJ databases">
        <title>Genome sequence of Candidatus Liberibacter europaeus.</title>
        <authorList>
            <person name="Frampton R.A."/>
            <person name="Thompson S.M."/>
            <person name="David C."/>
            <person name="Addison S.M."/>
            <person name="Smith G.R."/>
        </authorList>
    </citation>
    <scope>NUCLEOTIDE SEQUENCE [LARGE SCALE GENOMIC DNA]</scope>
</reference>
<evidence type="ECO:0000313" key="10">
    <source>
        <dbReference type="EMBL" id="PTL86782.1"/>
    </source>
</evidence>
<dbReference type="InterPro" id="IPR036097">
    <property type="entry name" value="HisK_dim/P_sf"/>
</dbReference>
<comment type="caution">
    <text evidence="10">The sequence shown here is derived from an EMBL/GenBank/DDBJ whole genome shotgun (WGS) entry which is preliminary data.</text>
</comment>
<evidence type="ECO:0000256" key="3">
    <source>
        <dbReference type="ARBA" id="ARBA00022553"/>
    </source>
</evidence>
<dbReference type="SUPFAM" id="SSF47384">
    <property type="entry name" value="Homodimeric domain of signal transducing histidine kinase"/>
    <property type="match status" value="1"/>
</dbReference>
<evidence type="ECO:0000256" key="2">
    <source>
        <dbReference type="ARBA" id="ARBA00012438"/>
    </source>
</evidence>
<dbReference type="Pfam" id="PF02518">
    <property type="entry name" value="HATPase_c"/>
    <property type="match status" value="1"/>
</dbReference>
<keyword evidence="5 10" id="KW-0418">Kinase</keyword>
<protein>
    <recommendedName>
        <fullName evidence="2">histidine kinase</fullName>
        <ecNumber evidence="2">2.7.13.3</ecNumber>
    </recommendedName>
</protein>
<dbReference type="InterPro" id="IPR001610">
    <property type="entry name" value="PAC"/>
</dbReference>
<dbReference type="SUPFAM" id="SSF55874">
    <property type="entry name" value="ATPase domain of HSP90 chaperone/DNA topoisomerase II/histidine kinase"/>
    <property type="match status" value="1"/>
</dbReference>
<dbReference type="Pfam" id="PF12860">
    <property type="entry name" value="PAS_7"/>
    <property type="match status" value="1"/>
</dbReference>
<evidence type="ECO:0000256" key="7">
    <source>
        <dbReference type="SAM" id="Phobius"/>
    </source>
</evidence>
<dbReference type="InterPro" id="IPR000700">
    <property type="entry name" value="PAS-assoc_C"/>
</dbReference>
<dbReference type="EMBL" id="PSQJ01000002">
    <property type="protein sequence ID" value="PTL86782.1"/>
    <property type="molecule type" value="Genomic_DNA"/>
</dbReference>
<organism evidence="10 11">
    <name type="scientific">Candidatus Liberibacter europaeus</name>
    <dbReference type="NCBI Taxonomy" id="744859"/>
    <lineage>
        <taxon>Bacteria</taxon>
        <taxon>Pseudomonadati</taxon>
        <taxon>Pseudomonadota</taxon>
        <taxon>Alphaproteobacteria</taxon>
        <taxon>Hyphomicrobiales</taxon>
        <taxon>Rhizobiaceae</taxon>
        <taxon>Liberibacter</taxon>
    </lineage>
</organism>
<accession>A0A2T4VYC6</accession>
<dbReference type="PANTHER" id="PTHR43047:SF72">
    <property type="entry name" value="OSMOSENSING HISTIDINE PROTEIN KINASE SLN1"/>
    <property type="match status" value="1"/>
</dbReference>
<dbReference type="InterPro" id="IPR003594">
    <property type="entry name" value="HATPase_dom"/>
</dbReference>
<evidence type="ECO:0000256" key="1">
    <source>
        <dbReference type="ARBA" id="ARBA00000085"/>
    </source>
</evidence>
<evidence type="ECO:0000256" key="6">
    <source>
        <dbReference type="SAM" id="Coils"/>
    </source>
</evidence>
<evidence type="ECO:0000259" key="8">
    <source>
        <dbReference type="PROSITE" id="PS50109"/>
    </source>
</evidence>
<feature type="domain" description="PAC" evidence="9">
    <location>
        <begin position="328"/>
        <end position="379"/>
    </location>
</feature>
<evidence type="ECO:0000256" key="4">
    <source>
        <dbReference type="ARBA" id="ARBA00022679"/>
    </source>
</evidence>
<dbReference type="CDD" id="cd00082">
    <property type="entry name" value="HisKA"/>
    <property type="match status" value="1"/>
</dbReference>
<evidence type="ECO:0000256" key="5">
    <source>
        <dbReference type="ARBA" id="ARBA00022777"/>
    </source>
</evidence>
<dbReference type="Pfam" id="PF00512">
    <property type="entry name" value="HisKA"/>
    <property type="match status" value="1"/>
</dbReference>
<dbReference type="InterPro" id="IPR036890">
    <property type="entry name" value="HATPase_C_sf"/>
</dbReference>